<dbReference type="EMBL" id="LSKU01000001">
    <property type="protein sequence ID" value="KXG42847.1"/>
    <property type="molecule type" value="Genomic_DNA"/>
</dbReference>
<dbReference type="STRING" id="1413211.U473_01485"/>
<dbReference type="OrthoDB" id="61127at2"/>
<evidence type="ECO:0000259" key="1">
    <source>
        <dbReference type="Pfam" id="PF01695"/>
    </source>
</evidence>
<comment type="caution">
    <text evidence="3">The sequence shown here is derived from an EMBL/GenBank/DDBJ whole genome shotgun (WGS) entry which is preliminary data.</text>
</comment>
<feature type="domain" description="IstB-like ATP-binding" evidence="1">
    <location>
        <begin position="155"/>
        <end position="267"/>
    </location>
</feature>
<dbReference type="InterPro" id="IPR027417">
    <property type="entry name" value="P-loop_NTPase"/>
</dbReference>
<dbReference type="GO" id="GO:0006260">
    <property type="term" value="P:DNA replication"/>
    <property type="evidence" value="ECO:0007669"/>
    <property type="project" value="TreeGrafter"/>
</dbReference>
<sequence length="307" mass="35568">MDPLSQIIGELIPNLSVNKQKWVRYFEQHPELQSLFQTNELSKEMILPSLNQLYQYIEDKKNCSLCIGIDNCPNLLKGHYTTLKFEYGQIQSILTKCQKLLNQEEEEYKNQLFKSQYIPKEVLKASFKEIDQTLGRKEALMGLLKFIDLYQSGQKRKGIYLYGPLGVGKSHMLAATAKKLAENKISTLMIYVPDFFREMKSSIQDQTLNEKMKLLQEVEVLILDDIGAETISQWERDEILGAILQARVVKGLPILYSSNLNYDDLEEHLAYSNKGGVESLKAKRIMERIRHYTVPYFVDGPNRRMLE</sequence>
<dbReference type="GO" id="GO:0005524">
    <property type="term" value="F:ATP binding"/>
    <property type="evidence" value="ECO:0007669"/>
    <property type="project" value="InterPro"/>
</dbReference>
<dbReference type="Pfam" id="PF07319">
    <property type="entry name" value="DnaI_N"/>
    <property type="match status" value="1"/>
</dbReference>
<evidence type="ECO:0000259" key="2">
    <source>
        <dbReference type="Pfam" id="PF07319"/>
    </source>
</evidence>
<dbReference type="SUPFAM" id="SSF52540">
    <property type="entry name" value="P-loop containing nucleoside triphosphate hydrolases"/>
    <property type="match status" value="1"/>
</dbReference>
<protein>
    <recommendedName>
        <fullName evidence="5">AAA+ ATPase domain-containing protein</fullName>
    </recommendedName>
</protein>
<evidence type="ECO:0000313" key="3">
    <source>
        <dbReference type="EMBL" id="KXG42847.1"/>
    </source>
</evidence>
<dbReference type="PANTHER" id="PTHR30050:SF8">
    <property type="entry name" value="PRIMOSOMAL PROTEIN DNAI"/>
    <property type="match status" value="1"/>
</dbReference>
<dbReference type="Pfam" id="PF01695">
    <property type="entry name" value="IstB_IS21"/>
    <property type="match status" value="1"/>
</dbReference>
<accession>A0A135L1R8</accession>
<dbReference type="Gene3D" id="3.40.50.300">
    <property type="entry name" value="P-loop containing nucleotide triphosphate hydrolases"/>
    <property type="match status" value="1"/>
</dbReference>
<keyword evidence="4" id="KW-1185">Reference proteome</keyword>
<dbReference type="CDD" id="cd00009">
    <property type="entry name" value="AAA"/>
    <property type="match status" value="1"/>
</dbReference>
<feature type="domain" description="Primosomal DnaI N-terminal" evidence="2">
    <location>
        <begin position="1"/>
        <end position="91"/>
    </location>
</feature>
<dbReference type="Proteomes" id="UP000070352">
    <property type="component" value="Unassembled WGS sequence"/>
</dbReference>
<evidence type="ECO:0008006" key="5">
    <source>
        <dbReference type="Google" id="ProtNLM"/>
    </source>
</evidence>
<reference evidence="3 4" key="1">
    <citation type="submission" date="2016-02" db="EMBL/GenBank/DDBJ databases">
        <title>Draft Genome for Tepidibacillus decaturensis nov. sp. Strain Z9, an Anaerobic, Moderately Thermophilic and Heterotrophic Bacterium from Deep Subsurface of the Illinois Basin, USA.</title>
        <authorList>
            <person name="Dong Y."/>
            <person name="Chang J.Y."/>
            <person name="Sanford R."/>
            <person name="Fouke B.W."/>
        </authorList>
    </citation>
    <scope>NUCLEOTIDE SEQUENCE [LARGE SCALE GENOMIC DNA]</scope>
    <source>
        <strain evidence="3 4">Z9</strain>
    </source>
</reference>
<dbReference type="NCBIfam" id="NF006505">
    <property type="entry name" value="PRK08939.1"/>
    <property type="match status" value="1"/>
</dbReference>
<dbReference type="PANTHER" id="PTHR30050">
    <property type="entry name" value="CHROMOSOMAL REPLICATION INITIATOR PROTEIN DNAA"/>
    <property type="match status" value="1"/>
</dbReference>
<organism evidence="3 4">
    <name type="scientific">Tepidibacillus decaturensis</name>
    <dbReference type="NCBI Taxonomy" id="1413211"/>
    <lineage>
        <taxon>Bacteria</taxon>
        <taxon>Bacillati</taxon>
        <taxon>Bacillota</taxon>
        <taxon>Bacilli</taxon>
        <taxon>Bacillales</taxon>
        <taxon>Bacillaceae</taxon>
        <taxon>Tepidibacillus</taxon>
    </lineage>
</organism>
<dbReference type="RefSeq" id="WP_068722680.1">
    <property type="nucleotide sequence ID" value="NZ_LSKU01000001.1"/>
</dbReference>
<gene>
    <name evidence="3" type="ORF">U473_01485</name>
</gene>
<dbReference type="InterPro" id="IPR002611">
    <property type="entry name" value="IstB_ATP-bd"/>
</dbReference>
<dbReference type="InterPro" id="IPR009928">
    <property type="entry name" value="DnaI_N"/>
</dbReference>
<evidence type="ECO:0000313" key="4">
    <source>
        <dbReference type="Proteomes" id="UP000070352"/>
    </source>
</evidence>
<name>A0A135L1R8_9BACI</name>
<dbReference type="AlphaFoldDB" id="A0A135L1R8"/>
<proteinExistence type="predicted"/>